<evidence type="ECO:0000313" key="2">
    <source>
        <dbReference type="EMBL" id="ODQ61253.1"/>
    </source>
</evidence>
<reference evidence="2 3" key="1">
    <citation type="journal article" date="2016" name="Proc. Natl. Acad. Sci. U.S.A.">
        <title>Comparative genomics of biotechnologically important yeasts.</title>
        <authorList>
            <person name="Riley R."/>
            <person name="Haridas S."/>
            <person name="Wolfe K.H."/>
            <person name="Lopes M.R."/>
            <person name="Hittinger C.T."/>
            <person name="Goeker M."/>
            <person name="Salamov A.A."/>
            <person name="Wisecaver J.H."/>
            <person name="Long T.M."/>
            <person name="Calvey C.H."/>
            <person name="Aerts A.L."/>
            <person name="Barry K.W."/>
            <person name="Choi C."/>
            <person name="Clum A."/>
            <person name="Coughlan A.Y."/>
            <person name="Deshpande S."/>
            <person name="Douglass A.P."/>
            <person name="Hanson S.J."/>
            <person name="Klenk H.-P."/>
            <person name="LaButti K.M."/>
            <person name="Lapidus A."/>
            <person name="Lindquist E.A."/>
            <person name="Lipzen A.M."/>
            <person name="Meier-Kolthoff J.P."/>
            <person name="Ohm R.A."/>
            <person name="Otillar R.P."/>
            <person name="Pangilinan J.L."/>
            <person name="Peng Y."/>
            <person name="Rokas A."/>
            <person name="Rosa C.A."/>
            <person name="Scheuner C."/>
            <person name="Sibirny A.A."/>
            <person name="Slot J.C."/>
            <person name="Stielow J.B."/>
            <person name="Sun H."/>
            <person name="Kurtzman C.P."/>
            <person name="Blackwell M."/>
            <person name="Grigoriev I.V."/>
            <person name="Jeffries T.W."/>
        </authorList>
    </citation>
    <scope>NUCLEOTIDE SEQUENCE [LARGE SCALE GENOMIC DNA]</scope>
    <source>
        <strain evidence="3">ATCC 58044 / CBS 1984 / NCYC 433 / NRRL Y-366-8</strain>
    </source>
</reference>
<dbReference type="OrthoDB" id="10579404at2759"/>
<gene>
    <name evidence="2" type="ORF">WICANDRAFT_77895</name>
</gene>
<dbReference type="Proteomes" id="UP000094112">
    <property type="component" value="Unassembled WGS sequence"/>
</dbReference>
<dbReference type="GeneID" id="30201877"/>
<keyword evidence="3" id="KW-1185">Reference proteome</keyword>
<name>A0A1E3P790_WICAA</name>
<feature type="region of interest" description="Disordered" evidence="1">
    <location>
        <begin position="107"/>
        <end position="131"/>
    </location>
</feature>
<dbReference type="EMBL" id="KV454209">
    <property type="protein sequence ID" value="ODQ61253.1"/>
    <property type="molecule type" value="Genomic_DNA"/>
</dbReference>
<evidence type="ECO:0000256" key="1">
    <source>
        <dbReference type="SAM" id="MobiDB-lite"/>
    </source>
</evidence>
<protein>
    <submittedName>
        <fullName evidence="2">Uncharacterized protein</fullName>
    </submittedName>
</protein>
<dbReference type="RefSeq" id="XP_019040460.1">
    <property type="nucleotide sequence ID" value="XM_019184631.1"/>
</dbReference>
<organism evidence="2 3">
    <name type="scientific">Wickerhamomyces anomalus (strain ATCC 58044 / CBS 1984 / NCYC 433 / NRRL Y-366-8)</name>
    <name type="common">Yeast</name>
    <name type="synonym">Hansenula anomala</name>
    <dbReference type="NCBI Taxonomy" id="683960"/>
    <lineage>
        <taxon>Eukaryota</taxon>
        <taxon>Fungi</taxon>
        <taxon>Dikarya</taxon>
        <taxon>Ascomycota</taxon>
        <taxon>Saccharomycotina</taxon>
        <taxon>Saccharomycetes</taxon>
        <taxon>Phaffomycetales</taxon>
        <taxon>Wickerhamomycetaceae</taxon>
        <taxon>Wickerhamomyces</taxon>
    </lineage>
</organism>
<evidence type="ECO:0000313" key="3">
    <source>
        <dbReference type="Proteomes" id="UP000094112"/>
    </source>
</evidence>
<sequence length="277" mass="31484">MASNPKPKLKKGYTKSVTSFEGFLHQLKTNHESHQDVQCDGFAHFLKYDLGNLNKLIKGPQVDDTDASSNIVNRNGEAKAVVNGEEVQVYAKKEGKPVKIYAEDGPDGISYTTVPPGNNEEKDNTTSTQVIDSKKEQDVAEYATNDEKLVPLAIPDYKPTREDYMKVIGQVRLEVKKKIINPISKASGYKWEYSKGHFKDEILLLEFSCFQDVTKDMQPSKFTNRHIVEIYKLGECSSSLNVFINVITRQIRISYRHKSHTKLIDIIYSLLSQIYNE</sequence>
<dbReference type="AlphaFoldDB" id="A0A1E3P790"/>
<accession>A0A1E3P790</accession>
<proteinExistence type="predicted"/>